<keyword evidence="3" id="KW-1185">Reference proteome</keyword>
<dbReference type="AlphaFoldDB" id="A0A835IGU6"/>
<proteinExistence type="inferred from homology"/>
<dbReference type="PANTHER" id="PTHR43321:SF3">
    <property type="entry name" value="GLUTAMATE DECARBOXYLASE"/>
    <property type="match status" value="1"/>
</dbReference>
<evidence type="ECO:0000313" key="3">
    <source>
        <dbReference type="Proteomes" id="UP000631114"/>
    </source>
</evidence>
<dbReference type="InterPro" id="IPR010107">
    <property type="entry name" value="Glutamate_decarboxylase"/>
</dbReference>
<sequence>MPADAQHVTVLRVVIREEFSHTLAECLVNDIEKVLLELDHLPTKMGNGTSVKKTALETQKEITDAWKKFVMDRKKTTKVC</sequence>
<comment type="caution">
    <text evidence="2">The sequence shown here is derived from an EMBL/GenBank/DDBJ whole genome shotgun (WGS) entry which is preliminary data.</text>
</comment>
<accession>A0A835IGU6</accession>
<evidence type="ECO:0000313" key="2">
    <source>
        <dbReference type="EMBL" id="KAF9616744.1"/>
    </source>
</evidence>
<organism evidence="2 3">
    <name type="scientific">Coptis chinensis</name>
    <dbReference type="NCBI Taxonomy" id="261450"/>
    <lineage>
        <taxon>Eukaryota</taxon>
        <taxon>Viridiplantae</taxon>
        <taxon>Streptophyta</taxon>
        <taxon>Embryophyta</taxon>
        <taxon>Tracheophyta</taxon>
        <taxon>Spermatophyta</taxon>
        <taxon>Magnoliopsida</taxon>
        <taxon>Ranunculales</taxon>
        <taxon>Ranunculaceae</taxon>
        <taxon>Coptidoideae</taxon>
        <taxon>Coptis</taxon>
    </lineage>
</organism>
<dbReference type="GO" id="GO:0005829">
    <property type="term" value="C:cytosol"/>
    <property type="evidence" value="ECO:0007669"/>
    <property type="project" value="TreeGrafter"/>
</dbReference>
<dbReference type="GO" id="GO:0004351">
    <property type="term" value="F:glutamate decarboxylase activity"/>
    <property type="evidence" value="ECO:0007669"/>
    <property type="project" value="InterPro"/>
</dbReference>
<dbReference type="GO" id="GO:0030170">
    <property type="term" value="F:pyridoxal phosphate binding"/>
    <property type="evidence" value="ECO:0007669"/>
    <property type="project" value="InterPro"/>
</dbReference>
<reference evidence="2 3" key="1">
    <citation type="submission" date="2020-10" db="EMBL/GenBank/DDBJ databases">
        <title>The Coptis chinensis genome and diversification of protoberbering-type alkaloids.</title>
        <authorList>
            <person name="Wang B."/>
            <person name="Shu S."/>
            <person name="Song C."/>
            <person name="Liu Y."/>
        </authorList>
    </citation>
    <scope>NUCLEOTIDE SEQUENCE [LARGE SCALE GENOMIC DNA]</scope>
    <source>
        <strain evidence="2">HL-2020</strain>
        <tissue evidence="2">Leaf</tissue>
    </source>
</reference>
<protein>
    <submittedName>
        <fullName evidence="2">Uncharacterized protein</fullName>
    </submittedName>
</protein>
<dbReference type="OrthoDB" id="1937243at2759"/>
<dbReference type="PANTHER" id="PTHR43321">
    <property type="entry name" value="GLUTAMATE DECARBOXYLASE"/>
    <property type="match status" value="1"/>
</dbReference>
<dbReference type="EMBL" id="JADFTS010000003">
    <property type="protein sequence ID" value="KAF9616744.1"/>
    <property type="molecule type" value="Genomic_DNA"/>
</dbReference>
<gene>
    <name evidence="2" type="ORF">IFM89_032263</name>
</gene>
<dbReference type="GO" id="GO:0006538">
    <property type="term" value="P:L-glutamate catabolic process"/>
    <property type="evidence" value="ECO:0007669"/>
    <property type="project" value="TreeGrafter"/>
</dbReference>
<evidence type="ECO:0000256" key="1">
    <source>
        <dbReference type="ARBA" id="ARBA00009533"/>
    </source>
</evidence>
<name>A0A835IGU6_9MAGN</name>
<comment type="similarity">
    <text evidence="1">Belongs to the group II decarboxylase family.</text>
</comment>
<dbReference type="Gene3D" id="3.90.1150.160">
    <property type="match status" value="1"/>
</dbReference>
<dbReference type="Proteomes" id="UP000631114">
    <property type="component" value="Unassembled WGS sequence"/>
</dbReference>